<organism evidence="1 2">
    <name type="scientific">Falsibacillus albus</name>
    <dbReference type="NCBI Taxonomy" id="2478915"/>
    <lineage>
        <taxon>Bacteria</taxon>
        <taxon>Bacillati</taxon>
        <taxon>Bacillota</taxon>
        <taxon>Bacilli</taxon>
        <taxon>Bacillales</taxon>
        <taxon>Bacillaceae</taxon>
        <taxon>Falsibacillus</taxon>
    </lineage>
</organism>
<comment type="caution">
    <text evidence="1">The sequence shown here is derived from an EMBL/GenBank/DDBJ whole genome shotgun (WGS) entry which is preliminary data.</text>
</comment>
<evidence type="ECO:0000313" key="1">
    <source>
        <dbReference type="EMBL" id="RLQ97518.1"/>
    </source>
</evidence>
<name>A0A3L7K3C9_9BACI</name>
<gene>
    <name evidence="1" type="ORF">D9X91_02740</name>
</gene>
<evidence type="ECO:0008006" key="3">
    <source>
        <dbReference type="Google" id="ProtNLM"/>
    </source>
</evidence>
<dbReference type="OrthoDB" id="2455488at2"/>
<keyword evidence="2" id="KW-1185">Reference proteome</keyword>
<dbReference type="EMBL" id="RCVZ01000002">
    <property type="protein sequence ID" value="RLQ97518.1"/>
    <property type="molecule type" value="Genomic_DNA"/>
</dbReference>
<proteinExistence type="predicted"/>
<protein>
    <recommendedName>
        <fullName evidence="3">Abortive phage infection protein</fullName>
    </recommendedName>
</protein>
<evidence type="ECO:0000313" key="2">
    <source>
        <dbReference type="Proteomes" id="UP000276770"/>
    </source>
</evidence>
<sequence>MDTLEQYREQLDKLQNGDLDKLYISKEEFLPFRQLLVARPDFKHFFGIAQRGGGVIYTYMPEPRS</sequence>
<reference evidence="1 2" key="1">
    <citation type="submission" date="2018-10" db="EMBL/GenBank/DDBJ databases">
        <title>Falsibacillus sp. genome draft.</title>
        <authorList>
            <person name="Shi S."/>
        </authorList>
    </citation>
    <scope>NUCLEOTIDE SEQUENCE [LARGE SCALE GENOMIC DNA]</scope>
    <source>
        <strain evidence="1 2">GY 10110</strain>
    </source>
</reference>
<dbReference type="Proteomes" id="UP000276770">
    <property type="component" value="Unassembled WGS sequence"/>
</dbReference>
<accession>A0A3L7K3C9</accession>
<dbReference type="AlphaFoldDB" id="A0A3L7K3C9"/>